<keyword evidence="1" id="KW-0812">Transmembrane</keyword>
<dbReference type="EMBL" id="PCXU01000019">
    <property type="protein sequence ID" value="PIR43532.1"/>
    <property type="molecule type" value="Genomic_DNA"/>
</dbReference>
<dbReference type="Proteomes" id="UP000230214">
    <property type="component" value="Unassembled WGS sequence"/>
</dbReference>
<organism evidence="2 3">
    <name type="scientific">candidate division WWE3 bacterium CG10_big_fil_rev_8_21_14_0_10_32_10</name>
    <dbReference type="NCBI Taxonomy" id="1975090"/>
    <lineage>
        <taxon>Bacteria</taxon>
        <taxon>Katanobacteria</taxon>
    </lineage>
</organism>
<dbReference type="AlphaFoldDB" id="A0A2H0RAH4"/>
<feature type="transmembrane region" description="Helical" evidence="1">
    <location>
        <begin position="12"/>
        <end position="30"/>
    </location>
</feature>
<sequence length="255" mass="29243">MFSNIRNFVRNASFLIVIIGFIFYGTQCYYKNKLSDIAVQLNNEKAKTEKIETKYNEKIGKYTTKLAYLESNLKESGYVTDKQKNTIKILEKELNAKINEVSILGIQIDSLQNSGQAQIIVTQKDTIRYTISEKKNGVGLYLTLWHPQGTYSYTIKHDPLTMELYMAKDKSTGFKVGSVIFPNNDNIKVSRWDILYDPDTRAWYQKFLDDIKVKGGILLGDYNGVYMSVGYKKISLGQAFIESGKSYILSYEIKD</sequence>
<keyword evidence="1" id="KW-0472">Membrane</keyword>
<proteinExistence type="predicted"/>
<accession>A0A2H0RAH4</accession>
<keyword evidence="1" id="KW-1133">Transmembrane helix</keyword>
<evidence type="ECO:0000256" key="1">
    <source>
        <dbReference type="SAM" id="Phobius"/>
    </source>
</evidence>
<evidence type="ECO:0000313" key="3">
    <source>
        <dbReference type="Proteomes" id="UP000230214"/>
    </source>
</evidence>
<reference evidence="2 3" key="1">
    <citation type="submission" date="2017-09" db="EMBL/GenBank/DDBJ databases">
        <title>Depth-based differentiation of microbial function through sediment-hosted aquifers and enrichment of novel symbionts in the deep terrestrial subsurface.</title>
        <authorList>
            <person name="Probst A.J."/>
            <person name="Ladd B."/>
            <person name="Jarett J.K."/>
            <person name="Geller-Mcgrath D.E."/>
            <person name="Sieber C.M."/>
            <person name="Emerson J.B."/>
            <person name="Anantharaman K."/>
            <person name="Thomas B.C."/>
            <person name="Malmstrom R."/>
            <person name="Stieglmeier M."/>
            <person name="Klingl A."/>
            <person name="Woyke T."/>
            <person name="Ryan C.M."/>
            <person name="Banfield J.F."/>
        </authorList>
    </citation>
    <scope>NUCLEOTIDE SEQUENCE [LARGE SCALE GENOMIC DNA]</scope>
    <source>
        <strain evidence="2">CG10_big_fil_rev_8_21_14_0_10_32_10</strain>
    </source>
</reference>
<name>A0A2H0RAH4_UNCKA</name>
<evidence type="ECO:0000313" key="2">
    <source>
        <dbReference type="EMBL" id="PIR43532.1"/>
    </source>
</evidence>
<gene>
    <name evidence="2" type="ORF">COV24_02175</name>
</gene>
<protein>
    <submittedName>
        <fullName evidence="2">Uncharacterized protein</fullName>
    </submittedName>
</protein>
<comment type="caution">
    <text evidence="2">The sequence shown here is derived from an EMBL/GenBank/DDBJ whole genome shotgun (WGS) entry which is preliminary data.</text>
</comment>